<keyword evidence="6" id="KW-0238">DNA-binding</keyword>
<gene>
    <name evidence="9" type="ORF">SAMN05421538_11289</name>
</gene>
<dbReference type="OrthoDB" id="9782620at2"/>
<keyword evidence="7" id="KW-0456">Lyase</keyword>
<evidence type="ECO:0000256" key="4">
    <source>
        <dbReference type="ARBA" id="ARBA00022801"/>
    </source>
</evidence>
<evidence type="ECO:0000256" key="8">
    <source>
        <dbReference type="RuleBase" id="RU364100"/>
    </source>
</evidence>
<keyword evidence="10" id="KW-1185">Reference proteome</keyword>
<evidence type="ECO:0000256" key="3">
    <source>
        <dbReference type="ARBA" id="ARBA00022763"/>
    </source>
</evidence>
<dbReference type="Proteomes" id="UP000199344">
    <property type="component" value="Unassembled WGS sequence"/>
</dbReference>
<name>A0A1G7G880_9RHOB</name>
<organism evidence="9 10">
    <name type="scientific">Paracoccus isoporae</name>
    <dbReference type="NCBI Taxonomy" id="591205"/>
    <lineage>
        <taxon>Bacteria</taxon>
        <taxon>Pseudomonadati</taxon>
        <taxon>Pseudomonadota</taxon>
        <taxon>Alphaproteobacteria</taxon>
        <taxon>Rhodobacterales</taxon>
        <taxon>Paracoccaceae</taxon>
        <taxon>Paracoccus</taxon>
    </lineage>
</organism>
<keyword evidence="4 8" id="KW-0378">Hydrolase</keyword>
<dbReference type="Gene3D" id="3.90.1680.10">
    <property type="entry name" value="SOS response associated peptidase-like"/>
    <property type="match status" value="1"/>
</dbReference>
<evidence type="ECO:0000256" key="2">
    <source>
        <dbReference type="ARBA" id="ARBA00022670"/>
    </source>
</evidence>
<dbReference type="Pfam" id="PF02586">
    <property type="entry name" value="SRAP"/>
    <property type="match status" value="1"/>
</dbReference>
<dbReference type="PANTHER" id="PTHR13604:SF0">
    <property type="entry name" value="ABASIC SITE PROCESSING PROTEIN HMCES"/>
    <property type="match status" value="1"/>
</dbReference>
<dbReference type="EMBL" id="FNAH01000012">
    <property type="protein sequence ID" value="SDE84275.1"/>
    <property type="molecule type" value="Genomic_DNA"/>
</dbReference>
<dbReference type="EC" id="3.4.-.-" evidence="8"/>
<evidence type="ECO:0000313" key="9">
    <source>
        <dbReference type="EMBL" id="SDE84275.1"/>
    </source>
</evidence>
<evidence type="ECO:0000256" key="5">
    <source>
        <dbReference type="ARBA" id="ARBA00023124"/>
    </source>
</evidence>
<reference evidence="9 10" key="1">
    <citation type="submission" date="2016-10" db="EMBL/GenBank/DDBJ databases">
        <authorList>
            <person name="de Groot N.N."/>
        </authorList>
    </citation>
    <scope>NUCLEOTIDE SEQUENCE [LARGE SCALE GENOMIC DNA]</scope>
    <source>
        <strain evidence="9 10">DSM 22220</strain>
    </source>
</reference>
<dbReference type="SUPFAM" id="SSF143081">
    <property type="entry name" value="BB1717-like"/>
    <property type="match status" value="1"/>
</dbReference>
<dbReference type="RefSeq" id="WP_090525247.1">
    <property type="nucleotide sequence ID" value="NZ_FNAH01000012.1"/>
</dbReference>
<sequence>MCNLYANTTAQEAMRGLFKVAPERDRLGNEQPRTAIWPKYDAPVVRLDENGDRELVLMKWGFLTPKTSAKTGRPLKPDAWNNARDDKVASSGLWKSSFAARRCLVPVSAFREAKGRNPATDFWFGLAAEADDDRPPFAFAGLWRDGQPGVDGEEGDWLTHTVVTTVANELVKPVHPTRMPVILDPGDYDAWLDGSESEAGKLLRPYPAEKMRIVRQGVGITSDKDQ</sequence>
<keyword evidence="3" id="KW-0227">DNA damage</keyword>
<dbReference type="AlphaFoldDB" id="A0A1G7G880"/>
<accession>A0A1G7G880</accession>
<dbReference type="GO" id="GO:0008233">
    <property type="term" value="F:peptidase activity"/>
    <property type="evidence" value="ECO:0007669"/>
    <property type="project" value="UniProtKB-KW"/>
</dbReference>
<dbReference type="STRING" id="591205.SAMN05421538_11289"/>
<evidence type="ECO:0000256" key="7">
    <source>
        <dbReference type="ARBA" id="ARBA00023239"/>
    </source>
</evidence>
<dbReference type="PANTHER" id="PTHR13604">
    <property type="entry name" value="DC12-RELATED"/>
    <property type="match status" value="1"/>
</dbReference>
<dbReference type="GO" id="GO:0016829">
    <property type="term" value="F:lyase activity"/>
    <property type="evidence" value="ECO:0007669"/>
    <property type="project" value="UniProtKB-KW"/>
</dbReference>
<dbReference type="GO" id="GO:0003697">
    <property type="term" value="F:single-stranded DNA binding"/>
    <property type="evidence" value="ECO:0007669"/>
    <property type="project" value="InterPro"/>
</dbReference>
<dbReference type="GO" id="GO:0106300">
    <property type="term" value="P:protein-DNA covalent cross-linking repair"/>
    <property type="evidence" value="ECO:0007669"/>
    <property type="project" value="InterPro"/>
</dbReference>
<proteinExistence type="inferred from homology"/>
<dbReference type="GO" id="GO:0006508">
    <property type="term" value="P:proteolysis"/>
    <property type="evidence" value="ECO:0007669"/>
    <property type="project" value="UniProtKB-KW"/>
</dbReference>
<dbReference type="InterPro" id="IPR003738">
    <property type="entry name" value="SRAP"/>
</dbReference>
<evidence type="ECO:0000256" key="6">
    <source>
        <dbReference type="ARBA" id="ARBA00023125"/>
    </source>
</evidence>
<evidence type="ECO:0000313" key="10">
    <source>
        <dbReference type="Proteomes" id="UP000199344"/>
    </source>
</evidence>
<keyword evidence="5" id="KW-0190">Covalent protein-DNA linkage</keyword>
<dbReference type="InterPro" id="IPR036590">
    <property type="entry name" value="SRAP-like"/>
</dbReference>
<keyword evidence="2 8" id="KW-0645">Protease</keyword>
<evidence type="ECO:0000256" key="1">
    <source>
        <dbReference type="ARBA" id="ARBA00008136"/>
    </source>
</evidence>
<protein>
    <recommendedName>
        <fullName evidence="8">Abasic site processing protein</fullName>
        <ecNumber evidence="8">3.4.-.-</ecNumber>
    </recommendedName>
</protein>
<comment type="similarity">
    <text evidence="1 8">Belongs to the SOS response-associated peptidase family.</text>
</comment>